<keyword evidence="2" id="KW-1185">Reference proteome</keyword>
<evidence type="ECO:0000313" key="1">
    <source>
        <dbReference type="EMBL" id="MXO99772.1"/>
    </source>
</evidence>
<dbReference type="PIRSF" id="PIRSF031679">
    <property type="entry name" value="Mtase_Alr7345_prd"/>
    <property type="match status" value="1"/>
</dbReference>
<dbReference type="GO" id="GO:0032259">
    <property type="term" value="P:methylation"/>
    <property type="evidence" value="ECO:0007669"/>
    <property type="project" value="UniProtKB-KW"/>
</dbReference>
<reference evidence="1 2" key="1">
    <citation type="submission" date="2019-12" db="EMBL/GenBank/DDBJ databases">
        <title>Genomic-based taxomic classification of the family Erythrobacteraceae.</title>
        <authorList>
            <person name="Xu L."/>
        </authorList>
    </citation>
    <scope>NUCLEOTIDE SEQUENCE [LARGE SCALE GENOMIC DNA]</scope>
    <source>
        <strain evidence="1 2">S36</strain>
    </source>
</reference>
<keyword evidence="1" id="KW-0808">Transferase</keyword>
<keyword evidence="1" id="KW-0489">Methyltransferase</keyword>
<name>A0A6I4TVC9_9SPHN</name>
<sequence>MLMLGTPMVQAQDGLEAVEAAVADPDRPAADTARDINRKPAEITAFAGVMPGDVVVELAPGGGYYTRILARTVGSEGHVYAVMPAAFANRPGGLDAINAISAHYGNVTVVVADFTDFTVEKPVDLVWTTENYHDFQNGPTANIAGVNAAVFRALKPGGAYFVEDHSAPGTGLTVTSTLHRIDPAAVIEQVTAAGFALEGQSDVLANPEDPHDVAVRSAEVAGKTDKFALRFRKPE</sequence>
<dbReference type="InterPro" id="IPR016980">
    <property type="entry name" value="S-AdoMet-dep_MeTrfase_Alr7345"/>
</dbReference>
<dbReference type="GO" id="GO:0008168">
    <property type="term" value="F:methyltransferase activity"/>
    <property type="evidence" value="ECO:0007669"/>
    <property type="project" value="UniProtKB-KW"/>
</dbReference>
<dbReference type="AlphaFoldDB" id="A0A6I4TVC9"/>
<organism evidence="1 2">
    <name type="scientific">Croceibacterium xixiisoli</name>
    <dbReference type="NCBI Taxonomy" id="1476466"/>
    <lineage>
        <taxon>Bacteria</taxon>
        <taxon>Pseudomonadati</taxon>
        <taxon>Pseudomonadota</taxon>
        <taxon>Alphaproteobacteria</taxon>
        <taxon>Sphingomonadales</taxon>
        <taxon>Erythrobacteraceae</taxon>
        <taxon>Croceibacterium</taxon>
    </lineage>
</organism>
<comment type="caution">
    <text evidence="1">The sequence shown here is derived from an EMBL/GenBank/DDBJ whole genome shotgun (WGS) entry which is preliminary data.</text>
</comment>
<dbReference type="Proteomes" id="UP000469430">
    <property type="component" value="Unassembled WGS sequence"/>
</dbReference>
<dbReference type="InterPro" id="IPR029063">
    <property type="entry name" value="SAM-dependent_MTases_sf"/>
</dbReference>
<dbReference type="SUPFAM" id="SSF53335">
    <property type="entry name" value="S-adenosyl-L-methionine-dependent methyltransferases"/>
    <property type="match status" value="1"/>
</dbReference>
<dbReference type="Gene3D" id="3.40.50.150">
    <property type="entry name" value="Vaccinia Virus protein VP39"/>
    <property type="match status" value="1"/>
</dbReference>
<protein>
    <submittedName>
        <fullName evidence="1">Methyltransferase domain-containing protein</fullName>
    </submittedName>
</protein>
<dbReference type="EMBL" id="WTYJ01000002">
    <property type="protein sequence ID" value="MXO99772.1"/>
    <property type="molecule type" value="Genomic_DNA"/>
</dbReference>
<accession>A0A6I4TVC9</accession>
<proteinExistence type="predicted"/>
<dbReference type="OrthoDB" id="9342567at2"/>
<gene>
    <name evidence="1" type="ORF">GRI97_12310</name>
</gene>
<dbReference type="CDD" id="cd02440">
    <property type="entry name" value="AdoMet_MTases"/>
    <property type="match status" value="1"/>
</dbReference>
<evidence type="ECO:0000313" key="2">
    <source>
        <dbReference type="Proteomes" id="UP000469430"/>
    </source>
</evidence>